<organism evidence="1 2">
    <name type="scientific">Mycobacteroides salmoniphilum</name>
    <dbReference type="NCBI Taxonomy" id="404941"/>
    <lineage>
        <taxon>Bacteria</taxon>
        <taxon>Bacillati</taxon>
        <taxon>Actinomycetota</taxon>
        <taxon>Actinomycetes</taxon>
        <taxon>Mycobacteriales</taxon>
        <taxon>Mycobacteriaceae</taxon>
        <taxon>Mycobacteroides</taxon>
    </lineage>
</organism>
<evidence type="ECO:0000313" key="2">
    <source>
        <dbReference type="Proteomes" id="UP000295117"/>
    </source>
</evidence>
<accession>A0A4V3HXN9</accession>
<proteinExistence type="predicted"/>
<protein>
    <submittedName>
        <fullName evidence="1">Uncharacterized protein</fullName>
    </submittedName>
</protein>
<sequence length="236" mass="26991">MSWRGFRAAMLALIDRKEGELGGKWISASARLRRAEAGRRARTEMATRIQTRTGRRYAVSTLARKASRDELPANVDERWLARWAMIDRNGGMKVLAEKRGRTVKQVAAWRDRKGRRGVRKVGARTAGRELADWLAGEVEVTIGVQTHGNVTANGEQYDRDLSSPRDEEYAWLRADEETAMDIRDAWNDQDTDMLAEILDDLITDQILPLWPNLPPDAFYNITDIEDLIFDEEFDDL</sequence>
<evidence type="ECO:0000313" key="1">
    <source>
        <dbReference type="EMBL" id="TDZ77526.1"/>
    </source>
</evidence>
<gene>
    <name evidence="1" type="ORF">DE4585_04921</name>
</gene>
<reference evidence="1 2" key="1">
    <citation type="journal article" date="2019" name="Sci. Rep.">
        <title>Extended insight into the Mycobacterium chelonae-abscessus complex through whole genome sequencing of Mycobacterium salmoniphilum outbreak and Mycobacterium salmoniphilum-like strains.</title>
        <authorList>
            <person name="Behra P.R.K."/>
            <person name="Das S."/>
            <person name="Pettersson B.M.F."/>
            <person name="Shirreff L."/>
            <person name="DuCote T."/>
            <person name="Jacobsson K.G."/>
            <person name="Ennis D.G."/>
            <person name="Kirsebom L.A."/>
        </authorList>
    </citation>
    <scope>NUCLEOTIDE SEQUENCE [LARGE SCALE GENOMIC DNA]</scope>
    <source>
        <strain evidence="1 2">DE 4585</strain>
    </source>
</reference>
<name>A0A4V3HXN9_9MYCO</name>
<comment type="caution">
    <text evidence="1">The sequence shown here is derived from an EMBL/GenBank/DDBJ whole genome shotgun (WGS) entry which is preliminary data.</text>
</comment>
<dbReference type="AlphaFoldDB" id="A0A4V3HXN9"/>
<dbReference type="EMBL" id="PECH01000010">
    <property type="protein sequence ID" value="TDZ77526.1"/>
    <property type="molecule type" value="Genomic_DNA"/>
</dbReference>
<dbReference type="Proteomes" id="UP000295117">
    <property type="component" value="Unassembled WGS sequence"/>
</dbReference>